<dbReference type="InterPro" id="IPR013381">
    <property type="entry name" value="CRISPR-assoc_prot_Cse1"/>
</dbReference>
<proteinExistence type="predicted"/>
<gene>
    <name evidence="2" type="primary">casA</name>
    <name evidence="2" type="ORF">FYJ24_05890</name>
</gene>
<dbReference type="AlphaFoldDB" id="A0A6N7W724"/>
<accession>A0A6N7W724</accession>
<dbReference type="CDD" id="cd09729">
    <property type="entry name" value="Cse1_I-E"/>
    <property type="match status" value="1"/>
</dbReference>
<feature type="compositionally biased region" description="Basic and acidic residues" evidence="1">
    <location>
        <begin position="238"/>
        <end position="256"/>
    </location>
</feature>
<reference evidence="2 3" key="1">
    <citation type="submission" date="2019-08" db="EMBL/GenBank/DDBJ databases">
        <title>In-depth cultivation of the pig gut microbiome towards novel bacterial diversity and tailored functional studies.</title>
        <authorList>
            <person name="Wylensek D."/>
            <person name="Hitch T.C.A."/>
            <person name="Clavel T."/>
        </authorList>
    </citation>
    <scope>NUCLEOTIDE SEQUENCE [LARGE SCALE GENOMIC DNA]</scope>
    <source>
        <strain evidence="2 3">WB03_NA08</strain>
    </source>
</reference>
<sequence length="570" mass="62987">MSSNNDVDTHGGFNLLDEAWVSCQMINGELRSLSLTDVFAKAHEIRRLSGDSPAQDYAVLRVLLAAYWAACREKDEVGGKRFDAEIWWLEQFEKAQTDSFGDAVNEYLESYRDRFDLLDQKQPFMQVADLRTAKDTFSEIARIIPEAESDFFTMRAGSGNESISLAEAARWLIAIHAWDYSGIKSGAVGDSRVKGGRGYPIGAGWTGRTGGVVVHGRNLAETLVLNTDPRMIFTSSAAEDKPVWERPPDSAADRNGGDPNIPEVIPTGPCDILTWQTRRVRLRLKGNRVVGALVSNGDKYQIRNQFQDPMTAYRYSKNQSSKTDIVHLPKQHSAERTLWRGLEPLLIRDSAKNVKNAEEGDKRPATLEWIAELQYLESLPKDLLVIVEMVGVVYGNKDAVIEDTIYEALPMRLAILTEAGSKAAYDIVTAADTTMDVAISLGQLSGNLEKAAGGEYVFDKEAAEQLLQGVAMPFKNWLAQIKPATDMDRHRQRWFEIVRQAANNEAAALVKGAGPKALVGKLESDRLVSASTALAMFRAALRKHLGPPTVESADNTEEVSESQPTQEVNV</sequence>
<dbReference type="RefSeq" id="WP_154544540.1">
    <property type="nucleotide sequence ID" value="NZ_VULO01000006.1"/>
</dbReference>
<feature type="region of interest" description="Disordered" evidence="1">
    <location>
        <begin position="237"/>
        <end position="265"/>
    </location>
</feature>
<dbReference type="Pfam" id="PF09481">
    <property type="entry name" value="CRISPR_Cse1"/>
    <property type="match status" value="1"/>
</dbReference>
<dbReference type="Gene3D" id="1.10.132.100">
    <property type="match status" value="1"/>
</dbReference>
<dbReference type="NCBIfam" id="TIGR02547">
    <property type="entry name" value="casA_cse1"/>
    <property type="match status" value="1"/>
</dbReference>
<dbReference type="Proteomes" id="UP000470875">
    <property type="component" value="Unassembled WGS sequence"/>
</dbReference>
<feature type="region of interest" description="Disordered" evidence="1">
    <location>
        <begin position="547"/>
        <end position="570"/>
    </location>
</feature>
<keyword evidence="3" id="KW-1185">Reference proteome</keyword>
<feature type="compositionally biased region" description="Polar residues" evidence="1">
    <location>
        <begin position="561"/>
        <end position="570"/>
    </location>
</feature>
<organism evidence="2 3">
    <name type="scientific">Scrofimicrobium canadense</name>
    <dbReference type="NCBI Taxonomy" id="2652290"/>
    <lineage>
        <taxon>Bacteria</taxon>
        <taxon>Bacillati</taxon>
        <taxon>Actinomycetota</taxon>
        <taxon>Actinomycetes</taxon>
        <taxon>Actinomycetales</taxon>
        <taxon>Actinomycetaceae</taxon>
        <taxon>Scrofimicrobium</taxon>
    </lineage>
</organism>
<evidence type="ECO:0000256" key="1">
    <source>
        <dbReference type="SAM" id="MobiDB-lite"/>
    </source>
</evidence>
<dbReference type="EMBL" id="VULO01000006">
    <property type="protein sequence ID" value="MSS84303.1"/>
    <property type="molecule type" value="Genomic_DNA"/>
</dbReference>
<evidence type="ECO:0000313" key="3">
    <source>
        <dbReference type="Proteomes" id="UP000470875"/>
    </source>
</evidence>
<protein>
    <submittedName>
        <fullName evidence="2">Type I-E CRISPR-associated protein Cse1/CasA</fullName>
    </submittedName>
</protein>
<comment type="caution">
    <text evidence="2">The sequence shown here is derived from an EMBL/GenBank/DDBJ whole genome shotgun (WGS) entry which is preliminary data.</text>
</comment>
<evidence type="ECO:0000313" key="2">
    <source>
        <dbReference type="EMBL" id="MSS84303.1"/>
    </source>
</evidence>
<name>A0A6N7W724_9ACTO</name>